<proteinExistence type="predicted"/>
<dbReference type="InterPro" id="IPR050266">
    <property type="entry name" value="AB_hydrolase_sf"/>
</dbReference>
<dbReference type="Pfam" id="PF12697">
    <property type="entry name" value="Abhydrolase_6"/>
    <property type="match status" value="1"/>
</dbReference>
<dbReference type="SUPFAM" id="SSF53474">
    <property type="entry name" value="alpha/beta-Hydrolases"/>
    <property type="match status" value="1"/>
</dbReference>
<keyword evidence="2" id="KW-0804">Transcription</keyword>
<dbReference type="InterPro" id="IPR016032">
    <property type="entry name" value="Sig_transdc_resp-reg_C-effctor"/>
</dbReference>
<keyword evidence="1" id="KW-0805">Transcription regulation</keyword>
<dbReference type="Gene3D" id="3.40.50.1820">
    <property type="entry name" value="alpha/beta hydrolase"/>
    <property type="match status" value="1"/>
</dbReference>
<dbReference type="GO" id="GO:0016020">
    <property type="term" value="C:membrane"/>
    <property type="evidence" value="ECO:0007669"/>
    <property type="project" value="TreeGrafter"/>
</dbReference>
<evidence type="ECO:0000259" key="3">
    <source>
        <dbReference type="Pfam" id="PF12697"/>
    </source>
</evidence>
<dbReference type="PANTHER" id="PTHR43798">
    <property type="entry name" value="MONOACYLGLYCEROL LIPASE"/>
    <property type="match status" value="1"/>
</dbReference>
<name>A0A327YHA4_9BACL</name>
<dbReference type="GO" id="GO:0006355">
    <property type="term" value="P:regulation of DNA-templated transcription"/>
    <property type="evidence" value="ECO:0007669"/>
    <property type="project" value="InterPro"/>
</dbReference>
<dbReference type="InterPro" id="IPR036388">
    <property type="entry name" value="WH-like_DNA-bd_sf"/>
</dbReference>
<protein>
    <submittedName>
        <fullName evidence="4">Pimeloyl-ACP methyl ester carboxylesterase</fullName>
    </submittedName>
</protein>
<evidence type="ECO:0000256" key="1">
    <source>
        <dbReference type="ARBA" id="ARBA00023015"/>
    </source>
</evidence>
<feature type="domain" description="AB hydrolase-1" evidence="3">
    <location>
        <begin position="26"/>
        <end position="251"/>
    </location>
</feature>
<dbReference type="PANTHER" id="PTHR43798:SF33">
    <property type="entry name" value="HYDROLASE, PUTATIVE (AFU_ORTHOLOGUE AFUA_2G14860)-RELATED"/>
    <property type="match status" value="1"/>
</dbReference>
<dbReference type="Gene3D" id="1.10.10.10">
    <property type="entry name" value="Winged helix-like DNA-binding domain superfamily/Winged helix DNA-binding domain"/>
    <property type="match status" value="1"/>
</dbReference>
<organism evidence="4 5">
    <name type="scientific">Paranoxybacillus vitaminiphilus</name>
    <dbReference type="NCBI Taxonomy" id="581036"/>
    <lineage>
        <taxon>Bacteria</taxon>
        <taxon>Bacillati</taxon>
        <taxon>Bacillota</taxon>
        <taxon>Bacilli</taxon>
        <taxon>Bacillales</taxon>
        <taxon>Anoxybacillaceae</taxon>
        <taxon>Paranoxybacillus</taxon>
    </lineage>
</organism>
<evidence type="ECO:0000313" key="4">
    <source>
        <dbReference type="EMBL" id="RAK19891.1"/>
    </source>
</evidence>
<keyword evidence="5" id="KW-1185">Reference proteome</keyword>
<dbReference type="RefSeq" id="WP_111644938.1">
    <property type="nucleotide sequence ID" value="NZ_QLMH01000005.1"/>
</dbReference>
<comment type="caution">
    <text evidence="4">The sequence shown here is derived from an EMBL/GenBank/DDBJ whole genome shotgun (WGS) entry which is preliminary data.</text>
</comment>
<evidence type="ECO:0000256" key="2">
    <source>
        <dbReference type="ARBA" id="ARBA00023163"/>
    </source>
</evidence>
<accession>A0A327YHA4</accession>
<dbReference type="Proteomes" id="UP000248555">
    <property type="component" value="Unassembled WGS sequence"/>
</dbReference>
<dbReference type="SUPFAM" id="SSF46894">
    <property type="entry name" value="C-terminal effector domain of the bipartite response regulators"/>
    <property type="match status" value="1"/>
</dbReference>
<dbReference type="OrthoDB" id="9805423at2"/>
<dbReference type="InterPro" id="IPR029058">
    <property type="entry name" value="AB_hydrolase_fold"/>
</dbReference>
<dbReference type="AlphaFoldDB" id="A0A327YHA4"/>
<reference evidence="4 5" key="1">
    <citation type="submission" date="2018-06" db="EMBL/GenBank/DDBJ databases">
        <title>Genomic Encyclopedia of Type Strains, Phase III (KMG-III): the genomes of soil and plant-associated and newly described type strains.</title>
        <authorList>
            <person name="Whitman W."/>
        </authorList>
    </citation>
    <scope>NUCLEOTIDE SEQUENCE [LARGE SCALE GENOMIC DNA]</scope>
    <source>
        <strain evidence="4 5">CGMCC 1.8979</strain>
    </source>
</reference>
<dbReference type="GO" id="GO:0003677">
    <property type="term" value="F:DNA binding"/>
    <property type="evidence" value="ECO:0007669"/>
    <property type="project" value="InterPro"/>
</dbReference>
<dbReference type="EMBL" id="QLMH01000005">
    <property type="protein sequence ID" value="RAK19891.1"/>
    <property type="molecule type" value="Genomic_DNA"/>
</dbReference>
<evidence type="ECO:0000313" key="5">
    <source>
        <dbReference type="Proteomes" id="UP000248555"/>
    </source>
</evidence>
<dbReference type="InterPro" id="IPR000073">
    <property type="entry name" value="AB_hydrolase_1"/>
</dbReference>
<gene>
    <name evidence="4" type="ORF">B0I26_10573</name>
</gene>
<sequence length="486" mass="57272">MSYYKTNDADIYYEYIRSADPNAETIVLAHGLGLDLTTWKFLIPYLQDFHLLMFDFRGHGRTVSKAYEINWKTLYKDFKNLLHFLEIKRYHYAGHGLGGHFGIELFSTFGEKAMSFTLLSTPCYYPEKVAQKAIQFREKIASFLNPNDFADFMIPQILYDRTAEKYELVKEAYLRSDQAKHIDFLKLIAQSLSLEKLTAISIPTLLLSGEFDTNYPPSLTTISSNYFPQCKTYIIPDSSNLVFVDRPQLVSEHIKRFYFEKQKFINRAKDRTIFPYLEELNKHLYSKKDDVSEHSLQIHFLHQFNIAYGTKKIEGQWNRRKAKEIISYLAICKKVSRDKLIEVFWPDLPLPKAQNQLRVSLSHLRKILGDYQFIIKITNKHVQITENYQCDVLTLRQKLHEYQFTEDEYMRLSIAAELLNIWKGNILEDFYDNWAVELKRELEDLLLALFEDAYALSIRLEKRAIALQFEKILKESKGEINDIRIS</sequence>